<feature type="transmembrane region" description="Helical" evidence="2">
    <location>
        <begin position="244"/>
        <end position="264"/>
    </location>
</feature>
<keyword evidence="2" id="KW-0472">Membrane</keyword>
<sequence length="647" mass="73038">MTLRRTKLHGESTFDFSMDRTDLAITHIMAQASSSDSLLRAKSTMAYVVGHFHISRKAFIEHLAFAAEEARVGWCLQRAFYTHESVGTWGCQGIGFEDIFLTTCKRKSDTDHERRKNNQSRSLTLGDLGPEMKPQYMSNMVVNEWSLDEDEKQTYELLVMSPTAIERLDHREGQVQFEGRLEPKDVKLSAAMATSAAAVARNMGAYENSTEAFKQLQVVLGMGMDSSWVSDTQTLHKRKRYWEILPAVVDVASVLPLVTFLLVYFMNGEKSDDGMWVAIGVLLFFMMLGVLIFISILRTGNENPGTLERLTRWFVVNVPMVRFMRQMLSVANRGPFPPPILLLSDGGHIENLAILPLLKKRLPKIVVADGGLKTDDSDWGNDLLRALSLAREKLHCSFIGLDGRDVIEHIKEKFVNAADGCKPRSYRCKVDYYDKKSNLEEGKKVGEGEILLLAPRHPNKGIRTQEGVTWKEALRDIDVDLETGKWGTGPQQNAEETPTAQHQDRLPSCVSGGGYTGSAYVDWKYRNNNVDEPKWHQEFFEHVTPSECILHTQESSCKCASHTEYKRLGHDESSPRTLGDLGPNMKLQYMSNVVVNEWSHDEDEKHTHVLLVMSPTVIERLDRREGQAQFEGKLEPKDVKLSAAMAA</sequence>
<keyword evidence="4" id="KW-1185">Reference proteome</keyword>
<reference evidence="3" key="2">
    <citation type="journal article" date="2023" name="Science">
        <title>Genomic signatures of disease resistance in endangered staghorn corals.</title>
        <authorList>
            <person name="Vollmer S.V."/>
            <person name="Selwyn J.D."/>
            <person name="Despard B.A."/>
            <person name="Roesel C.L."/>
        </authorList>
    </citation>
    <scope>NUCLEOTIDE SEQUENCE</scope>
    <source>
        <strain evidence="3">K2</strain>
    </source>
</reference>
<feature type="compositionally biased region" description="Polar residues" evidence="1">
    <location>
        <begin position="489"/>
        <end position="501"/>
    </location>
</feature>
<keyword evidence="2" id="KW-1133">Transmembrane helix</keyword>
<accession>A0AAD9UV59</accession>
<evidence type="ECO:0000313" key="4">
    <source>
        <dbReference type="Proteomes" id="UP001249851"/>
    </source>
</evidence>
<feature type="region of interest" description="Disordered" evidence="1">
    <location>
        <begin position="482"/>
        <end position="507"/>
    </location>
</feature>
<organism evidence="3 4">
    <name type="scientific">Acropora cervicornis</name>
    <name type="common">Staghorn coral</name>
    <dbReference type="NCBI Taxonomy" id="6130"/>
    <lineage>
        <taxon>Eukaryota</taxon>
        <taxon>Metazoa</taxon>
        <taxon>Cnidaria</taxon>
        <taxon>Anthozoa</taxon>
        <taxon>Hexacorallia</taxon>
        <taxon>Scleractinia</taxon>
        <taxon>Astrocoeniina</taxon>
        <taxon>Acroporidae</taxon>
        <taxon>Acropora</taxon>
    </lineage>
</organism>
<evidence type="ECO:0000256" key="1">
    <source>
        <dbReference type="SAM" id="MobiDB-lite"/>
    </source>
</evidence>
<dbReference type="Proteomes" id="UP001249851">
    <property type="component" value="Unassembled WGS sequence"/>
</dbReference>
<keyword evidence="2" id="KW-0812">Transmembrane</keyword>
<name>A0AAD9UV59_ACRCE</name>
<evidence type="ECO:0000256" key="2">
    <source>
        <dbReference type="SAM" id="Phobius"/>
    </source>
</evidence>
<proteinExistence type="predicted"/>
<dbReference type="EMBL" id="JARQWQ010000101">
    <property type="protein sequence ID" value="KAK2551118.1"/>
    <property type="molecule type" value="Genomic_DNA"/>
</dbReference>
<protein>
    <submittedName>
        <fullName evidence="3">Uncharacterized protein</fullName>
    </submittedName>
</protein>
<reference evidence="3" key="1">
    <citation type="journal article" date="2023" name="G3 (Bethesda)">
        <title>Whole genome assembly and annotation of the endangered Caribbean coral Acropora cervicornis.</title>
        <authorList>
            <person name="Selwyn J.D."/>
            <person name="Vollmer S.V."/>
        </authorList>
    </citation>
    <scope>NUCLEOTIDE SEQUENCE</scope>
    <source>
        <strain evidence="3">K2</strain>
    </source>
</reference>
<evidence type="ECO:0000313" key="3">
    <source>
        <dbReference type="EMBL" id="KAK2551118.1"/>
    </source>
</evidence>
<feature type="region of interest" description="Disordered" evidence="1">
    <location>
        <begin position="108"/>
        <end position="128"/>
    </location>
</feature>
<comment type="caution">
    <text evidence="3">The sequence shown here is derived from an EMBL/GenBank/DDBJ whole genome shotgun (WGS) entry which is preliminary data.</text>
</comment>
<feature type="transmembrane region" description="Helical" evidence="2">
    <location>
        <begin position="276"/>
        <end position="297"/>
    </location>
</feature>
<gene>
    <name evidence="3" type="ORF">P5673_028044</name>
</gene>
<dbReference type="AlphaFoldDB" id="A0AAD9UV59"/>